<evidence type="ECO:0000256" key="8">
    <source>
        <dbReference type="ARBA" id="ARBA00023288"/>
    </source>
</evidence>
<evidence type="ECO:0000256" key="5">
    <source>
        <dbReference type="ARBA" id="ARBA00022729"/>
    </source>
</evidence>
<evidence type="ECO:0000256" key="6">
    <source>
        <dbReference type="ARBA" id="ARBA00023136"/>
    </source>
</evidence>
<dbReference type="InterPro" id="IPR005534">
    <property type="entry name" value="Curli_assmbl/transp-comp_CsgG"/>
</dbReference>
<evidence type="ECO:0000256" key="9">
    <source>
        <dbReference type="SAM" id="SignalP"/>
    </source>
</evidence>
<accession>A0A4R3LBE5</accession>
<name>A0A4R3LBE5_9GAMM</name>
<sequence length="241" mass="25171">MNKLLVAGILALVGLGTTSAAYAQRGNHRPVVAVADFQNDTGAGWWRGGVGRELGSMLANELSSTGDFRVVEREKLGAVLSEQDLAASGRVRSGTGAATGELTGAQYLIMGTVSAYEENTASTGGGVSFRGISLGGKRSEAYLAVDLRVVDASTGEVAFSRTVEGRSSGGGVSVGVFRGGFGGSLANERNTPAGKAIRAALVEITDYLSCAMVQQSRGCEAEYQEKENRRRDSNRRGLRLD</sequence>
<dbReference type="AlphaFoldDB" id="A0A4R3LBE5"/>
<protein>
    <recommendedName>
        <fullName evidence="3">Curli production assembly/transport component CsgG</fullName>
    </recommendedName>
</protein>
<keyword evidence="7" id="KW-0564">Palmitate</keyword>
<dbReference type="RefSeq" id="WP_123521363.1">
    <property type="nucleotide sequence ID" value="NZ_JBHLWF010000084.1"/>
</dbReference>
<organism evidence="10 11">
    <name type="scientific">Pseudofulvimonas gallinarii</name>
    <dbReference type="NCBI Taxonomy" id="634155"/>
    <lineage>
        <taxon>Bacteria</taxon>
        <taxon>Pseudomonadati</taxon>
        <taxon>Pseudomonadota</taxon>
        <taxon>Gammaproteobacteria</taxon>
        <taxon>Lysobacterales</taxon>
        <taxon>Rhodanobacteraceae</taxon>
        <taxon>Pseudofulvimonas</taxon>
    </lineage>
</organism>
<dbReference type="Proteomes" id="UP000294599">
    <property type="component" value="Unassembled WGS sequence"/>
</dbReference>
<dbReference type="Gene3D" id="3.40.50.10610">
    <property type="entry name" value="ABC-type transport auxiliary lipoprotein component"/>
    <property type="match status" value="2"/>
</dbReference>
<dbReference type="EMBL" id="SMAF01000014">
    <property type="protein sequence ID" value="TCS97203.1"/>
    <property type="molecule type" value="Genomic_DNA"/>
</dbReference>
<dbReference type="Pfam" id="PF03783">
    <property type="entry name" value="CsgG"/>
    <property type="match status" value="1"/>
</dbReference>
<keyword evidence="8" id="KW-0449">Lipoprotein</keyword>
<evidence type="ECO:0000256" key="3">
    <source>
        <dbReference type="ARBA" id="ARBA00014028"/>
    </source>
</evidence>
<feature type="signal peptide" evidence="9">
    <location>
        <begin position="1"/>
        <end position="23"/>
    </location>
</feature>
<reference evidence="10 11" key="1">
    <citation type="submission" date="2019-03" db="EMBL/GenBank/DDBJ databases">
        <title>Genomic Encyclopedia of Type Strains, Phase IV (KMG-IV): sequencing the most valuable type-strain genomes for metagenomic binning, comparative biology and taxonomic classification.</title>
        <authorList>
            <person name="Goeker M."/>
        </authorList>
    </citation>
    <scope>NUCLEOTIDE SEQUENCE [LARGE SCALE GENOMIC DNA]</scope>
    <source>
        <strain evidence="10 11">DSM 21944</strain>
    </source>
</reference>
<keyword evidence="5 9" id="KW-0732">Signal</keyword>
<evidence type="ECO:0000256" key="7">
    <source>
        <dbReference type="ARBA" id="ARBA00023139"/>
    </source>
</evidence>
<keyword evidence="6" id="KW-0472">Membrane</keyword>
<evidence type="ECO:0000256" key="4">
    <source>
        <dbReference type="ARBA" id="ARBA00022475"/>
    </source>
</evidence>
<evidence type="ECO:0000256" key="1">
    <source>
        <dbReference type="ARBA" id="ARBA00003989"/>
    </source>
</evidence>
<dbReference type="OrthoDB" id="551031at2"/>
<evidence type="ECO:0000313" key="11">
    <source>
        <dbReference type="Proteomes" id="UP000294599"/>
    </source>
</evidence>
<comment type="similarity">
    <text evidence="2">Belongs to the CsgG family.</text>
</comment>
<comment type="function">
    <text evidence="1">May be involved in the biogenesis of curli organelles.</text>
</comment>
<keyword evidence="11" id="KW-1185">Reference proteome</keyword>
<evidence type="ECO:0000313" key="10">
    <source>
        <dbReference type="EMBL" id="TCS97203.1"/>
    </source>
</evidence>
<proteinExistence type="inferred from homology"/>
<feature type="chain" id="PRO_5030099259" description="Curli production assembly/transport component CsgG" evidence="9">
    <location>
        <begin position="24"/>
        <end position="241"/>
    </location>
</feature>
<dbReference type="PANTHER" id="PTHR41164:SF1">
    <property type="entry name" value="CURLI PRODUCTION ASSEMBLY_TRANSPORT COMPONENT CSGG"/>
    <property type="match status" value="1"/>
</dbReference>
<gene>
    <name evidence="10" type="ORF">EDC25_11455</name>
</gene>
<dbReference type="GO" id="GO:0030288">
    <property type="term" value="C:outer membrane-bounded periplasmic space"/>
    <property type="evidence" value="ECO:0007669"/>
    <property type="project" value="InterPro"/>
</dbReference>
<keyword evidence="4" id="KW-1003">Cell membrane</keyword>
<dbReference type="PANTHER" id="PTHR41164">
    <property type="entry name" value="CURLI PRODUCTION ASSEMBLY/TRANSPORT COMPONENT CSGG"/>
    <property type="match status" value="1"/>
</dbReference>
<comment type="caution">
    <text evidence="10">The sequence shown here is derived from an EMBL/GenBank/DDBJ whole genome shotgun (WGS) entry which is preliminary data.</text>
</comment>
<evidence type="ECO:0000256" key="2">
    <source>
        <dbReference type="ARBA" id="ARBA00008899"/>
    </source>
</evidence>